<dbReference type="EMBL" id="CM010723">
    <property type="protein sequence ID" value="RZC76692.1"/>
    <property type="molecule type" value="Genomic_DNA"/>
</dbReference>
<protein>
    <recommendedName>
        <fullName evidence="2">Aminotransferase-like plant mobile domain-containing protein</fullName>
    </recommendedName>
</protein>
<accession>A0A4Y7KWC3</accession>
<evidence type="ECO:0000256" key="1">
    <source>
        <dbReference type="SAM" id="MobiDB-lite"/>
    </source>
</evidence>
<dbReference type="GO" id="GO:0010073">
    <property type="term" value="P:meristem maintenance"/>
    <property type="evidence" value="ECO:0007669"/>
    <property type="project" value="InterPro"/>
</dbReference>
<evidence type="ECO:0000313" key="3">
    <source>
        <dbReference type="EMBL" id="RZC76692.1"/>
    </source>
</evidence>
<name>A0A4Y7KWC3_PAPSO</name>
<evidence type="ECO:0000313" key="4">
    <source>
        <dbReference type="Proteomes" id="UP000316621"/>
    </source>
</evidence>
<feature type="domain" description="Aminotransferase-like plant mobile" evidence="2">
    <location>
        <begin position="117"/>
        <end position="387"/>
    </location>
</feature>
<reference evidence="3 4" key="1">
    <citation type="journal article" date="2018" name="Science">
        <title>The opium poppy genome and morphinan production.</title>
        <authorList>
            <person name="Guo L."/>
            <person name="Winzer T."/>
            <person name="Yang X."/>
            <person name="Li Y."/>
            <person name="Ning Z."/>
            <person name="He Z."/>
            <person name="Teodor R."/>
            <person name="Lu Y."/>
            <person name="Bowser T.A."/>
            <person name="Graham I.A."/>
            <person name="Ye K."/>
        </authorList>
    </citation>
    <scope>NUCLEOTIDE SEQUENCE [LARGE SCALE GENOMIC DNA]</scope>
    <source>
        <strain evidence="4">cv. HN1</strain>
        <tissue evidence="3">Leaves</tissue>
    </source>
</reference>
<dbReference type="PANTHER" id="PTHR46033:SF8">
    <property type="entry name" value="PROTEIN MAINTENANCE OF MERISTEMS-LIKE"/>
    <property type="match status" value="1"/>
</dbReference>
<dbReference type="Gramene" id="RZC76692">
    <property type="protein sequence ID" value="RZC76692"/>
    <property type="gene ID" value="C5167_000842"/>
</dbReference>
<dbReference type="InterPro" id="IPR019557">
    <property type="entry name" value="AminoTfrase-like_pln_mobile"/>
</dbReference>
<proteinExistence type="predicted"/>
<dbReference type="Pfam" id="PF10536">
    <property type="entry name" value="PMD"/>
    <property type="match status" value="1"/>
</dbReference>
<dbReference type="PANTHER" id="PTHR46033">
    <property type="entry name" value="PROTEIN MAIN-LIKE 2"/>
    <property type="match status" value="1"/>
</dbReference>
<organism evidence="3 4">
    <name type="scientific">Papaver somniferum</name>
    <name type="common">Opium poppy</name>
    <dbReference type="NCBI Taxonomy" id="3469"/>
    <lineage>
        <taxon>Eukaryota</taxon>
        <taxon>Viridiplantae</taxon>
        <taxon>Streptophyta</taxon>
        <taxon>Embryophyta</taxon>
        <taxon>Tracheophyta</taxon>
        <taxon>Spermatophyta</taxon>
        <taxon>Magnoliopsida</taxon>
        <taxon>Ranunculales</taxon>
        <taxon>Papaveraceae</taxon>
        <taxon>Papaveroideae</taxon>
        <taxon>Papaver</taxon>
    </lineage>
</organism>
<dbReference type="InterPro" id="IPR044824">
    <property type="entry name" value="MAIN-like"/>
</dbReference>
<dbReference type="Proteomes" id="UP000316621">
    <property type="component" value="Chromosome 9"/>
</dbReference>
<feature type="region of interest" description="Disordered" evidence="1">
    <location>
        <begin position="43"/>
        <end position="84"/>
    </location>
</feature>
<gene>
    <name evidence="3" type="ORF">C5167_000842</name>
</gene>
<keyword evidence="4" id="KW-1185">Reference proteome</keyword>
<feature type="compositionally biased region" description="Acidic residues" evidence="1">
    <location>
        <begin position="48"/>
        <end position="77"/>
    </location>
</feature>
<dbReference type="AlphaFoldDB" id="A0A4Y7KWC3"/>
<sequence length="541" mass="62374">MSIEIMLTMSFNKCMRRLWKKRVINNMKRRLWSKRVIKNIKREGKEVVEEEEGNEDEDDDEGEEDEDDDDDEEEEEANPTYGTLRDGGMKLIGYKNSWASKIFATKNAVYDCVLWSAIEQAHHKFDAATVTAFAERAYPETDTFLLPFGEMAITPNDCYRITGLPITGTSGRAGYDPNMIFGALEKLVEKCLGWDSTKAQYEFRKAAKKPKRDDEHNPFNADRSTKKMLKKIKLNTLFDEFSGTRDKVLRGKLVMTEEKLTHHVTACAAVNAHYLQLLDPLDEVNNYCWSIAVLSFVQAELRKDSRLKSLYFGGLYTLVQVWVYDHFPSLKLSHPHDPWPYGKPTTCKYEFLNSQDKKKEDKVLRLREKLDDLTLEDVVFHPYAYNEDQYNIDVQPIDFSPVAGYNGPLFHPGCCDEAGNQKHRTEFCSQIPTPYVDHWNNFYDYMVPIEDLPNITNDPTACEEGYIEWYQNWSHPLVINHVQRARAEKGKTKMVEKEAQRIMKNTPKCGDEALMLWNAAVGPGNLLPIRTNSPGGQDYTC</sequence>
<evidence type="ECO:0000259" key="2">
    <source>
        <dbReference type="Pfam" id="PF10536"/>
    </source>
</evidence>